<accession>A0AA88GUN4</accession>
<dbReference type="InterPro" id="IPR036322">
    <property type="entry name" value="WD40_repeat_dom_sf"/>
</dbReference>
<dbReference type="Proteomes" id="UP000816034">
    <property type="component" value="Unassembled WGS sequence"/>
</dbReference>
<dbReference type="InterPro" id="IPR015943">
    <property type="entry name" value="WD40/YVTN_repeat-like_dom_sf"/>
</dbReference>
<sequence>MKKASFLENWLSTNNPSPLFTKKKVIKENHKQEINYLKRHPTTEGIFLSASTNGKQIHLYNNNHCESHLDLVSHYLHDDEIGDVCWVSEKYIGFHDCKGRIFIISVMQSRVETMIDLFPNFNEMCDDDENIGINRMYSSFEHFTSEIGQNYIALICNEFKTLQVWDVETNSCVCTVTDEDALFIHICPVFSCNKFLIFQCNGSVLLLTVESESITLDPVHIDHNGRENLFEQVCDHTNGSLFTRQIIFQDHVLLVIKTAHSVMLYSLWSSETNSIQLNYLSHVEILDKTSINSRNFDLLSNKEKDEFLIIVPEDKDLCVIRVFKTPSLRLEMVNSIKLNRKGSPSLQNCLLFNAGDIIIASSSADSSILRWEMNDETNHLLH</sequence>
<dbReference type="GeneID" id="68095209"/>
<comment type="caution">
    <text evidence="1">The sequence shown here is derived from an EMBL/GenBank/DDBJ whole genome shotgun (WGS) entry which is preliminary data.</text>
</comment>
<protein>
    <recommendedName>
        <fullName evidence="3">WD40 domain-containing protein</fullName>
    </recommendedName>
</protein>
<dbReference type="RefSeq" id="XP_044550300.1">
    <property type="nucleotide sequence ID" value="XM_044692206.1"/>
</dbReference>
<evidence type="ECO:0008006" key="3">
    <source>
        <dbReference type="Google" id="ProtNLM"/>
    </source>
</evidence>
<dbReference type="EMBL" id="PYSW02000016">
    <property type="protein sequence ID" value="KAG2386308.1"/>
    <property type="molecule type" value="Genomic_DNA"/>
</dbReference>
<reference evidence="1 2" key="1">
    <citation type="journal article" date="2018" name="BMC Genomics">
        <title>The genome of Naegleria lovaniensis, the basis for a comparative approach to unravel pathogenicity factors of the human pathogenic amoeba N. fowleri.</title>
        <authorList>
            <person name="Liechti N."/>
            <person name="Schurch N."/>
            <person name="Bruggmann R."/>
            <person name="Wittwer M."/>
        </authorList>
    </citation>
    <scope>NUCLEOTIDE SEQUENCE [LARGE SCALE GENOMIC DNA]</scope>
    <source>
        <strain evidence="1 2">ATCC 30569</strain>
    </source>
</reference>
<keyword evidence="2" id="KW-1185">Reference proteome</keyword>
<dbReference type="AlphaFoldDB" id="A0AA88GUN4"/>
<proteinExistence type="predicted"/>
<dbReference type="Gene3D" id="2.130.10.10">
    <property type="entry name" value="YVTN repeat-like/Quinoprotein amine dehydrogenase"/>
    <property type="match status" value="1"/>
</dbReference>
<gene>
    <name evidence="1" type="ORF">C9374_002754</name>
</gene>
<dbReference type="SUPFAM" id="SSF50978">
    <property type="entry name" value="WD40 repeat-like"/>
    <property type="match status" value="1"/>
</dbReference>
<evidence type="ECO:0000313" key="1">
    <source>
        <dbReference type="EMBL" id="KAG2386308.1"/>
    </source>
</evidence>
<name>A0AA88GUN4_NAELO</name>
<organism evidence="1 2">
    <name type="scientific">Naegleria lovaniensis</name>
    <name type="common">Amoeba</name>
    <dbReference type="NCBI Taxonomy" id="51637"/>
    <lineage>
        <taxon>Eukaryota</taxon>
        <taxon>Discoba</taxon>
        <taxon>Heterolobosea</taxon>
        <taxon>Tetramitia</taxon>
        <taxon>Eutetramitia</taxon>
        <taxon>Vahlkampfiidae</taxon>
        <taxon>Naegleria</taxon>
    </lineage>
</organism>
<evidence type="ECO:0000313" key="2">
    <source>
        <dbReference type="Proteomes" id="UP000816034"/>
    </source>
</evidence>